<evidence type="ECO:0000313" key="17">
    <source>
        <dbReference type="Proteomes" id="UP000536835"/>
    </source>
</evidence>
<evidence type="ECO:0000256" key="7">
    <source>
        <dbReference type="ARBA" id="ARBA00022777"/>
    </source>
</evidence>
<feature type="domain" description="Pyruvate kinase C-terminal" evidence="15">
    <location>
        <begin position="359"/>
        <end position="470"/>
    </location>
</feature>
<dbReference type="InterPro" id="IPR015793">
    <property type="entry name" value="Pyrv_Knase_brl"/>
</dbReference>
<dbReference type="NCBIfam" id="NF004978">
    <property type="entry name" value="PRK06354.1"/>
    <property type="match status" value="1"/>
</dbReference>
<dbReference type="SUPFAM" id="SSF51621">
    <property type="entry name" value="Phosphoenolpyruvate/pyruvate domain"/>
    <property type="match status" value="1"/>
</dbReference>
<dbReference type="UniPathway" id="UPA00109">
    <property type="reaction ID" value="UER00188"/>
</dbReference>
<dbReference type="InterPro" id="IPR015795">
    <property type="entry name" value="Pyrv_Knase_C"/>
</dbReference>
<keyword evidence="10 13" id="KW-0324">Glycolysis</keyword>
<dbReference type="Pfam" id="PF00224">
    <property type="entry name" value="PK"/>
    <property type="match status" value="1"/>
</dbReference>
<evidence type="ECO:0000259" key="15">
    <source>
        <dbReference type="Pfam" id="PF02887"/>
    </source>
</evidence>
<evidence type="ECO:0000256" key="5">
    <source>
        <dbReference type="ARBA" id="ARBA00022723"/>
    </source>
</evidence>
<dbReference type="NCBIfam" id="NF004491">
    <property type="entry name" value="PRK05826.1"/>
    <property type="match status" value="1"/>
</dbReference>
<dbReference type="Pfam" id="PF02887">
    <property type="entry name" value="PK_C"/>
    <property type="match status" value="1"/>
</dbReference>
<evidence type="ECO:0000256" key="6">
    <source>
        <dbReference type="ARBA" id="ARBA00022741"/>
    </source>
</evidence>
<keyword evidence="7 13" id="KW-0418">Kinase</keyword>
<dbReference type="InterPro" id="IPR036918">
    <property type="entry name" value="Pyrv_Knase_C_sf"/>
</dbReference>
<dbReference type="AlphaFoldDB" id="A0A7Y3RLZ2"/>
<dbReference type="GO" id="GO:0030955">
    <property type="term" value="F:potassium ion binding"/>
    <property type="evidence" value="ECO:0007669"/>
    <property type="project" value="UniProtKB-UniRule"/>
</dbReference>
<evidence type="ECO:0000313" key="16">
    <source>
        <dbReference type="EMBL" id="NNU16001.1"/>
    </source>
</evidence>
<evidence type="ECO:0000256" key="13">
    <source>
        <dbReference type="RuleBase" id="RU000504"/>
    </source>
</evidence>
<keyword evidence="6" id="KW-0547">Nucleotide-binding</keyword>
<evidence type="ECO:0000256" key="12">
    <source>
        <dbReference type="NCBIfam" id="TIGR01064"/>
    </source>
</evidence>
<dbReference type="Gene3D" id="2.40.33.10">
    <property type="entry name" value="PK beta-barrel domain-like"/>
    <property type="match status" value="1"/>
</dbReference>
<dbReference type="EC" id="2.7.1.40" evidence="3 12"/>
<gene>
    <name evidence="16" type="primary">pyk</name>
    <name evidence="16" type="ORF">HK107_06665</name>
</gene>
<evidence type="ECO:0000256" key="1">
    <source>
        <dbReference type="ARBA" id="ARBA00004997"/>
    </source>
</evidence>
<dbReference type="InterPro" id="IPR015806">
    <property type="entry name" value="Pyrv_Knase_insert_dom_sf"/>
</dbReference>
<dbReference type="InterPro" id="IPR001697">
    <property type="entry name" value="Pyr_Knase"/>
</dbReference>
<dbReference type="PRINTS" id="PR01050">
    <property type="entry name" value="PYRUVTKNASE"/>
</dbReference>
<dbReference type="SUPFAM" id="SSF52935">
    <property type="entry name" value="PK C-terminal domain-like"/>
    <property type="match status" value="1"/>
</dbReference>
<evidence type="ECO:0000256" key="10">
    <source>
        <dbReference type="ARBA" id="ARBA00023152"/>
    </source>
</evidence>
<evidence type="ECO:0000256" key="2">
    <source>
        <dbReference type="ARBA" id="ARBA00008663"/>
    </source>
</evidence>
<comment type="similarity">
    <text evidence="2 13">Belongs to the pyruvate kinase family.</text>
</comment>
<dbReference type="PANTHER" id="PTHR11817">
    <property type="entry name" value="PYRUVATE KINASE"/>
    <property type="match status" value="1"/>
</dbReference>
<dbReference type="InterPro" id="IPR011037">
    <property type="entry name" value="Pyrv_Knase-like_insert_dom_sf"/>
</dbReference>
<dbReference type="NCBIfam" id="TIGR01064">
    <property type="entry name" value="pyruv_kin"/>
    <property type="match status" value="1"/>
</dbReference>
<comment type="caution">
    <text evidence="16">The sequence shown here is derived from an EMBL/GenBank/DDBJ whole genome shotgun (WGS) entry which is preliminary data.</text>
</comment>
<protein>
    <recommendedName>
        <fullName evidence="3 12">Pyruvate kinase</fullName>
        <ecNumber evidence="3 12">2.7.1.40</ecNumber>
    </recommendedName>
</protein>
<accession>A0A7Y3RLZ2</accession>
<evidence type="ECO:0000256" key="9">
    <source>
        <dbReference type="ARBA" id="ARBA00022842"/>
    </source>
</evidence>
<dbReference type="Gene3D" id="3.20.20.60">
    <property type="entry name" value="Phosphoenolpyruvate-binding domains"/>
    <property type="match status" value="1"/>
</dbReference>
<dbReference type="GO" id="GO:0004743">
    <property type="term" value="F:pyruvate kinase activity"/>
    <property type="evidence" value="ECO:0007669"/>
    <property type="project" value="UniProtKB-UniRule"/>
</dbReference>
<keyword evidence="9 13" id="KW-0460">Magnesium</keyword>
<dbReference type="GO" id="GO:0005524">
    <property type="term" value="F:ATP binding"/>
    <property type="evidence" value="ECO:0007669"/>
    <property type="project" value="UniProtKB-KW"/>
</dbReference>
<reference evidence="16 17" key="1">
    <citation type="submission" date="2020-05" db="EMBL/GenBank/DDBJ databases">
        <title>Parvularcula mediterraneae sp. nov., isolated from polypropylene straw from shallow seawater of the seashore of Laganas in Zakynthos island, Greece.</title>
        <authorList>
            <person name="Szabo I."/>
            <person name="Al-Omari J."/>
            <person name="Rado J."/>
            <person name="Szerdahelyi G.S."/>
        </authorList>
    </citation>
    <scope>NUCLEOTIDE SEQUENCE [LARGE SCALE GENOMIC DNA]</scope>
    <source>
        <strain evidence="16 17">ZS-1/3</strain>
    </source>
</reference>
<dbReference type="SUPFAM" id="SSF50800">
    <property type="entry name" value="PK beta-barrel domain-like"/>
    <property type="match status" value="1"/>
</dbReference>
<evidence type="ECO:0000256" key="8">
    <source>
        <dbReference type="ARBA" id="ARBA00022840"/>
    </source>
</evidence>
<dbReference type="Gene3D" id="3.40.1380.20">
    <property type="entry name" value="Pyruvate kinase, C-terminal domain"/>
    <property type="match status" value="1"/>
</dbReference>
<evidence type="ECO:0000256" key="11">
    <source>
        <dbReference type="ARBA" id="ARBA00023317"/>
    </source>
</evidence>
<proteinExistence type="inferred from homology"/>
<evidence type="ECO:0000259" key="14">
    <source>
        <dbReference type="Pfam" id="PF00224"/>
    </source>
</evidence>
<dbReference type="InterPro" id="IPR040442">
    <property type="entry name" value="Pyrv_kinase-like_dom_sf"/>
</dbReference>
<evidence type="ECO:0000256" key="4">
    <source>
        <dbReference type="ARBA" id="ARBA00022679"/>
    </source>
</evidence>
<keyword evidence="4 13" id="KW-0808">Transferase</keyword>
<keyword evidence="8" id="KW-0067">ATP-binding</keyword>
<dbReference type="RefSeq" id="WP_173197879.1">
    <property type="nucleotide sequence ID" value="NZ_JABFCX010000002.1"/>
</dbReference>
<keyword evidence="17" id="KW-1185">Reference proteome</keyword>
<sequence>MVNPQFAKTKILATLGPASSSPHRIEAMIRAGASAFRMNFSHGSHEEHAERFRMVRDAAEAVGRPVAIVSDMQGPKLRVGKIAGGEIQLSYNEDYEVTLGETAAEGAIPIPHQELFDALQPGDAVMMNDGALRFTVKEGGSSRMVFTCDVPGKLTNNKGVNIPGRKLPLAALTEKDKEDLAFAISQNTDYVALSFVQTADDLREARELMGDSPAKLIAKIEKPGAMDTLGGIVSEADALMVARGDLGVELPLEMVPRAQRRIIRMARNAGKPVIVATQMLESMIDSPTPTRAEASDTAAAAYLGADCVMLSAETAVGRHPEAAIAIMSRILKAVADDDGSINEIAAAADPRPPSTDAEVIAASGAWAADKAGADAILAATMSGGTAYAVARNRPGVPVVAITPNARSARQLALIWGVYPVKVAEDKSFEELSDKAAEVARERLQLSDDGRIVLIAGVPKGIKGGTNTLKLIKVGG</sequence>
<dbReference type="GO" id="GO:0000287">
    <property type="term" value="F:magnesium ion binding"/>
    <property type="evidence" value="ECO:0007669"/>
    <property type="project" value="UniProtKB-UniRule"/>
</dbReference>
<name>A0A7Y3RLZ2_9PROT</name>
<dbReference type="InterPro" id="IPR015813">
    <property type="entry name" value="Pyrv/PenolPyrv_kinase-like_dom"/>
</dbReference>
<organism evidence="16 17">
    <name type="scientific">Parvularcula mediterranea</name>
    <dbReference type="NCBI Taxonomy" id="2732508"/>
    <lineage>
        <taxon>Bacteria</taxon>
        <taxon>Pseudomonadati</taxon>
        <taxon>Pseudomonadota</taxon>
        <taxon>Alphaproteobacteria</taxon>
        <taxon>Parvularculales</taxon>
        <taxon>Parvularculaceae</taxon>
        <taxon>Parvularcula</taxon>
    </lineage>
</organism>
<dbReference type="GO" id="GO:0016301">
    <property type="term" value="F:kinase activity"/>
    <property type="evidence" value="ECO:0007669"/>
    <property type="project" value="UniProtKB-KW"/>
</dbReference>
<keyword evidence="5" id="KW-0479">Metal-binding</keyword>
<dbReference type="EMBL" id="JABFCX010000002">
    <property type="protein sequence ID" value="NNU16001.1"/>
    <property type="molecule type" value="Genomic_DNA"/>
</dbReference>
<keyword evidence="11 16" id="KW-0670">Pyruvate</keyword>
<dbReference type="Proteomes" id="UP000536835">
    <property type="component" value="Unassembled WGS sequence"/>
</dbReference>
<evidence type="ECO:0000256" key="3">
    <source>
        <dbReference type="ARBA" id="ARBA00012142"/>
    </source>
</evidence>
<comment type="catalytic activity">
    <reaction evidence="13">
        <text>pyruvate + ATP = phosphoenolpyruvate + ADP + H(+)</text>
        <dbReference type="Rhea" id="RHEA:18157"/>
        <dbReference type="ChEBI" id="CHEBI:15361"/>
        <dbReference type="ChEBI" id="CHEBI:15378"/>
        <dbReference type="ChEBI" id="CHEBI:30616"/>
        <dbReference type="ChEBI" id="CHEBI:58702"/>
        <dbReference type="ChEBI" id="CHEBI:456216"/>
        <dbReference type="EC" id="2.7.1.40"/>
    </reaction>
</comment>
<comment type="pathway">
    <text evidence="1 13">Carbohydrate degradation; glycolysis; pyruvate from D-glyceraldehyde 3-phosphate: step 5/5.</text>
</comment>
<feature type="domain" description="Pyruvate kinase barrel" evidence="14">
    <location>
        <begin position="8"/>
        <end position="324"/>
    </location>
</feature>